<protein>
    <submittedName>
        <fullName evidence="3">Glucose-6-phosphate dehydrogenase assembly protein OpcA</fullName>
    </submittedName>
</protein>
<evidence type="ECO:0000313" key="3">
    <source>
        <dbReference type="EMBL" id="GAA0339520.1"/>
    </source>
</evidence>
<sequence length="306" mass="32830">MIIELANTETRKIQAALTTTRHRMGGAATGKVLTLIIVTTEAAQYDAVRASTQAAREHPSRILGVIPRAVEEEARLDAEVRLGETGPGETVLLRLYGEVAQHAGAVVLPLLVPDTPVVIWWPGAPPERPSGDPLGAMAQRRVTDAAAGTDPLGTLKRLATGYSPGDTDLTWTRITPWRSLLASILDRPPDTDITAAEVEAEADDPSAELLGGWLSARLSVPCEVCSGYGPDITAVRLFTKSGQIAVTRPDGRVATLSRPDQPDRQVALHRRPTAELIAEELRHLDPDQAYQEAVTRYAKEKGGPVA</sequence>
<evidence type="ECO:0000259" key="1">
    <source>
        <dbReference type="Pfam" id="PF10128"/>
    </source>
</evidence>
<accession>A0ABP3G973</accession>
<dbReference type="Pfam" id="PF10128">
    <property type="entry name" value="OpcA_G6PD_assem"/>
    <property type="match status" value="1"/>
</dbReference>
<comment type="caution">
    <text evidence="3">The sequence shown here is derived from an EMBL/GenBank/DDBJ whole genome shotgun (WGS) entry which is preliminary data.</text>
</comment>
<dbReference type="InterPro" id="IPR046802">
    <property type="entry name" value="OpcA_G6PD_C"/>
</dbReference>
<dbReference type="InterPro" id="IPR004555">
    <property type="entry name" value="G6PDH_assembly_OpcA"/>
</dbReference>
<dbReference type="PANTHER" id="PTHR38658:SF1">
    <property type="entry name" value="OXPP CYCLE PROTEIN OPCA-RELATED"/>
    <property type="match status" value="1"/>
</dbReference>
<dbReference type="EMBL" id="BAAABM010000022">
    <property type="protein sequence ID" value="GAA0339520.1"/>
    <property type="molecule type" value="Genomic_DNA"/>
</dbReference>
<evidence type="ECO:0000259" key="2">
    <source>
        <dbReference type="Pfam" id="PF20171"/>
    </source>
</evidence>
<name>A0ABP3G973_9ACTN</name>
<evidence type="ECO:0000313" key="4">
    <source>
        <dbReference type="Proteomes" id="UP001501822"/>
    </source>
</evidence>
<proteinExistence type="predicted"/>
<feature type="domain" description="Glucose-6-phosphate dehydrogenase assembly protein OpcA N-terminal" evidence="1">
    <location>
        <begin position="52"/>
        <end position="159"/>
    </location>
</feature>
<dbReference type="NCBIfam" id="TIGR00534">
    <property type="entry name" value="OpcA"/>
    <property type="match status" value="1"/>
</dbReference>
<reference evidence="4" key="1">
    <citation type="journal article" date="2019" name="Int. J. Syst. Evol. Microbiol.">
        <title>The Global Catalogue of Microorganisms (GCM) 10K type strain sequencing project: providing services to taxonomists for standard genome sequencing and annotation.</title>
        <authorList>
            <consortium name="The Broad Institute Genomics Platform"/>
            <consortium name="The Broad Institute Genome Sequencing Center for Infectious Disease"/>
            <person name="Wu L."/>
            <person name="Ma J."/>
        </authorList>
    </citation>
    <scope>NUCLEOTIDE SEQUENCE [LARGE SCALE GENOMIC DNA]</scope>
    <source>
        <strain evidence="4">JCM 3146</strain>
    </source>
</reference>
<dbReference type="RefSeq" id="WP_252809274.1">
    <property type="nucleotide sequence ID" value="NZ_BAAABM010000022.1"/>
</dbReference>
<organism evidence="3 4">
    <name type="scientific">Actinoallomurus spadix</name>
    <dbReference type="NCBI Taxonomy" id="79912"/>
    <lineage>
        <taxon>Bacteria</taxon>
        <taxon>Bacillati</taxon>
        <taxon>Actinomycetota</taxon>
        <taxon>Actinomycetes</taxon>
        <taxon>Streptosporangiales</taxon>
        <taxon>Thermomonosporaceae</taxon>
        <taxon>Actinoallomurus</taxon>
    </lineage>
</organism>
<dbReference type="Pfam" id="PF20171">
    <property type="entry name" value="OpcA_G6PD_C"/>
    <property type="match status" value="1"/>
</dbReference>
<dbReference type="PANTHER" id="PTHR38658">
    <property type="entry name" value="OXPP CYCLE PROTEIN OPCA-RELATED"/>
    <property type="match status" value="1"/>
</dbReference>
<dbReference type="Proteomes" id="UP001501822">
    <property type="component" value="Unassembled WGS sequence"/>
</dbReference>
<gene>
    <name evidence="3" type="primary">opcA_1</name>
    <name evidence="3" type="ORF">GCM10010151_31440</name>
</gene>
<dbReference type="InterPro" id="IPR046801">
    <property type="entry name" value="OpcA_G6PD_N"/>
</dbReference>
<keyword evidence="4" id="KW-1185">Reference proteome</keyword>
<feature type="domain" description="Glucose-6-phosphate dehydrogenase assembly protein OpcA C-terminal" evidence="2">
    <location>
        <begin position="164"/>
        <end position="294"/>
    </location>
</feature>